<sequence>MSQGIEKQLKQYLKEIRLPLPVYGKEERVFIKDLKASMTEYIELNLGCTWEDVVSHFEEPEDAVYNYITSLDQPQLCKRISLRKTITKAIVIITIVVVVVLSVKTYFYYDLYKEAQNSIMTHETIIFILAAVLILAIQPVYASDAVITVDGSRYVTIIEDVPTDTIQTFSTTTKTKTKMKMPLEKHFGT</sequence>
<gene>
    <name evidence="2" type="ORF">DW099_06480</name>
</gene>
<keyword evidence="1" id="KW-0472">Membrane</keyword>
<protein>
    <recommendedName>
        <fullName evidence="4">DUF1700 domain-containing protein</fullName>
    </recommendedName>
</protein>
<feature type="transmembrane region" description="Helical" evidence="1">
    <location>
        <begin position="89"/>
        <end position="109"/>
    </location>
</feature>
<proteinExistence type="predicted"/>
<dbReference type="OrthoDB" id="2087460at2"/>
<dbReference type="RefSeq" id="WP_118334550.1">
    <property type="nucleotide sequence ID" value="NZ_AP025567.1"/>
</dbReference>
<evidence type="ECO:0008006" key="4">
    <source>
        <dbReference type="Google" id="ProtNLM"/>
    </source>
</evidence>
<keyword evidence="3" id="KW-1185">Reference proteome</keyword>
<dbReference type="InterPro" id="IPR046123">
    <property type="entry name" value="DUF6120"/>
</dbReference>
<dbReference type="AlphaFoldDB" id="A0A415E365"/>
<dbReference type="Pfam" id="PF19615">
    <property type="entry name" value="DUF6120"/>
    <property type="match status" value="1"/>
</dbReference>
<name>A0A415E365_9FIRM</name>
<organism evidence="2 3">
    <name type="scientific">Emergencia timonensis</name>
    <dbReference type="NCBI Taxonomy" id="1776384"/>
    <lineage>
        <taxon>Bacteria</taxon>
        <taxon>Bacillati</taxon>
        <taxon>Bacillota</taxon>
        <taxon>Clostridia</taxon>
        <taxon>Peptostreptococcales</taxon>
        <taxon>Anaerovoracaceae</taxon>
        <taxon>Emergencia</taxon>
    </lineage>
</organism>
<dbReference type="EMBL" id="QRMS01000002">
    <property type="protein sequence ID" value="RHJ88060.1"/>
    <property type="molecule type" value="Genomic_DNA"/>
</dbReference>
<comment type="caution">
    <text evidence="2">The sequence shown here is derived from an EMBL/GenBank/DDBJ whole genome shotgun (WGS) entry which is preliminary data.</text>
</comment>
<evidence type="ECO:0000256" key="1">
    <source>
        <dbReference type="SAM" id="Phobius"/>
    </source>
</evidence>
<feature type="transmembrane region" description="Helical" evidence="1">
    <location>
        <begin position="124"/>
        <end position="143"/>
    </location>
</feature>
<reference evidence="2 3" key="1">
    <citation type="submission" date="2018-08" db="EMBL/GenBank/DDBJ databases">
        <title>A genome reference for cultivated species of the human gut microbiota.</title>
        <authorList>
            <person name="Zou Y."/>
            <person name="Xue W."/>
            <person name="Luo G."/>
        </authorList>
    </citation>
    <scope>NUCLEOTIDE SEQUENCE [LARGE SCALE GENOMIC DNA]</scope>
    <source>
        <strain evidence="2 3">AM07-24</strain>
    </source>
</reference>
<keyword evidence="1" id="KW-0812">Transmembrane</keyword>
<keyword evidence="1" id="KW-1133">Transmembrane helix</keyword>
<accession>A0A415E365</accession>
<dbReference type="Proteomes" id="UP000284841">
    <property type="component" value="Unassembled WGS sequence"/>
</dbReference>
<evidence type="ECO:0000313" key="3">
    <source>
        <dbReference type="Proteomes" id="UP000284841"/>
    </source>
</evidence>
<evidence type="ECO:0000313" key="2">
    <source>
        <dbReference type="EMBL" id="RHJ88060.1"/>
    </source>
</evidence>